<dbReference type="GO" id="GO:0004177">
    <property type="term" value="F:aminopeptidase activity"/>
    <property type="evidence" value="ECO:0007669"/>
    <property type="project" value="UniProtKB-UniRule"/>
</dbReference>
<dbReference type="InterPro" id="IPR051464">
    <property type="entry name" value="Peptidase_M42_aminopept"/>
</dbReference>
<dbReference type="Gene3D" id="2.40.30.40">
    <property type="entry name" value="Peptidase M42, domain 2"/>
    <property type="match status" value="1"/>
</dbReference>
<reference evidence="9 10" key="1">
    <citation type="submission" date="2016-11" db="EMBL/GenBank/DDBJ databases">
        <title>Description of two novel members of the family Erysipelotrichaceae: Ileibacterium lipovorans gen. nov., sp. nov. and Dubosiella newyorkensis, gen. nov., sp. nov.</title>
        <authorList>
            <person name="Cox L.M."/>
            <person name="Sohn J."/>
            <person name="Tyrrell K.L."/>
            <person name="Citron D.M."/>
            <person name="Lawson P.A."/>
            <person name="Patel N.B."/>
            <person name="Iizumi T."/>
            <person name="Perez-Perez G.I."/>
            <person name="Goldstein E.J."/>
            <person name="Blaser M.J."/>
        </authorList>
    </citation>
    <scope>NUCLEOTIDE SEQUENCE [LARGE SCALE GENOMIC DNA]</scope>
    <source>
        <strain evidence="9 10">NYU-BL-A3</strain>
    </source>
</reference>
<feature type="binding site" evidence="8">
    <location>
        <position position="213"/>
    </location>
    <ligand>
        <name>Zn(2+)</name>
        <dbReference type="ChEBI" id="CHEBI:29105"/>
        <label>2</label>
    </ligand>
</feature>
<feature type="binding site" evidence="8">
    <location>
        <position position="70"/>
    </location>
    <ligand>
        <name>Zn(2+)</name>
        <dbReference type="ChEBI" id="CHEBI:29105"/>
        <label>1</label>
    </ligand>
</feature>
<keyword evidence="2" id="KW-0031">Aminopeptidase</keyword>
<feature type="binding site" evidence="8">
    <location>
        <position position="180"/>
    </location>
    <ligand>
        <name>Zn(2+)</name>
        <dbReference type="ChEBI" id="CHEBI:29105"/>
        <label>1</label>
    </ligand>
</feature>
<comment type="caution">
    <text evidence="9">The sequence shown here is derived from an EMBL/GenBank/DDBJ whole genome shotgun (WGS) entry which is preliminary data.</text>
</comment>
<evidence type="ECO:0000256" key="5">
    <source>
        <dbReference type="ARBA" id="ARBA00022801"/>
    </source>
</evidence>
<proteinExistence type="inferred from homology"/>
<dbReference type="GO" id="GO:0046872">
    <property type="term" value="F:metal ion binding"/>
    <property type="evidence" value="ECO:0007669"/>
    <property type="project" value="UniProtKB-UniRule"/>
</dbReference>
<feature type="binding site" evidence="8">
    <location>
        <position position="180"/>
    </location>
    <ligand>
        <name>Zn(2+)</name>
        <dbReference type="ChEBI" id="CHEBI:29105"/>
        <label>2</label>
    </ligand>
</feature>
<comment type="similarity">
    <text evidence="1 6">Belongs to the peptidase M42 family.</text>
</comment>
<evidence type="ECO:0000256" key="4">
    <source>
        <dbReference type="ARBA" id="ARBA00022723"/>
    </source>
</evidence>
<evidence type="ECO:0000313" key="10">
    <source>
        <dbReference type="Proteomes" id="UP000186341"/>
    </source>
</evidence>
<dbReference type="InterPro" id="IPR008007">
    <property type="entry name" value="Peptidase_M42"/>
</dbReference>
<name>A0A1U7NG11_9FIRM</name>
<dbReference type="AlphaFoldDB" id="A0A1U7NG11"/>
<evidence type="ECO:0000256" key="1">
    <source>
        <dbReference type="ARBA" id="ARBA00006272"/>
    </source>
</evidence>
<keyword evidence="5" id="KW-0378">Hydrolase</keyword>
<dbReference type="PANTHER" id="PTHR32481:SF0">
    <property type="entry name" value="AMINOPEPTIDASE YPDE-RELATED"/>
    <property type="match status" value="1"/>
</dbReference>
<dbReference type="GO" id="GO:0006508">
    <property type="term" value="P:proteolysis"/>
    <property type="evidence" value="ECO:0007669"/>
    <property type="project" value="UniProtKB-KW"/>
</dbReference>
<dbReference type="Pfam" id="PF05343">
    <property type="entry name" value="Peptidase_M42"/>
    <property type="match status" value="1"/>
</dbReference>
<keyword evidence="3" id="KW-0645">Protease</keyword>
<dbReference type="Gene3D" id="3.40.630.10">
    <property type="entry name" value="Zn peptidases"/>
    <property type="match status" value="1"/>
</dbReference>
<feature type="active site" description="Proton acceptor" evidence="7">
    <location>
        <position position="212"/>
    </location>
</feature>
<dbReference type="InterPro" id="IPR023367">
    <property type="entry name" value="Peptidase_M42_dom2"/>
</dbReference>
<evidence type="ECO:0000256" key="7">
    <source>
        <dbReference type="PIRSR" id="PIRSR001123-1"/>
    </source>
</evidence>
<comment type="cofactor">
    <cofactor evidence="8">
        <name>a divalent metal cation</name>
        <dbReference type="ChEBI" id="CHEBI:60240"/>
    </cofactor>
    <text evidence="8">Binds 2 divalent metal cations per subunit.</text>
</comment>
<keyword evidence="10" id="KW-1185">Reference proteome</keyword>
<dbReference type="PIRSF" id="PIRSF001123">
    <property type="entry name" value="PepA_GA"/>
    <property type="match status" value="1"/>
</dbReference>
<evidence type="ECO:0000256" key="6">
    <source>
        <dbReference type="PIRNR" id="PIRNR001123"/>
    </source>
</evidence>
<feature type="binding site" evidence="8">
    <location>
        <position position="235"/>
    </location>
    <ligand>
        <name>Zn(2+)</name>
        <dbReference type="ChEBI" id="CHEBI:29105"/>
        <label>1</label>
    </ligand>
</feature>
<evidence type="ECO:0008006" key="11">
    <source>
        <dbReference type="Google" id="ProtNLM"/>
    </source>
</evidence>
<dbReference type="SUPFAM" id="SSF101821">
    <property type="entry name" value="Aminopeptidase/glucanase lid domain"/>
    <property type="match status" value="1"/>
</dbReference>
<dbReference type="PANTHER" id="PTHR32481">
    <property type="entry name" value="AMINOPEPTIDASE"/>
    <property type="match status" value="1"/>
</dbReference>
<protein>
    <recommendedName>
        <fullName evidence="11">Peptidase M42</fullName>
    </recommendedName>
</protein>
<keyword evidence="4 8" id="KW-0479">Metal-binding</keyword>
<evidence type="ECO:0000256" key="8">
    <source>
        <dbReference type="PIRSR" id="PIRSR001123-2"/>
    </source>
</evidence>
<dbReference type="EMBL" id="MPJW01000131">
    <property type="protein sequence ID" value="OLU39616.1"/>
    <property type="molecule type" value="Genomic_DNA"/>
</dbReference>
<gene>
    <name evidence="9" type="ORF">BO222_06345</name>
</gene>
<dbReference type="Proteomes" id="UP000186341">
    <property type="component" value="Unassembled WGS sequence"/>
</dbReference>
<accession>A0A1U7NG11</accession>
<dbReference type="SUPFAM" id="SSF53187">
    <property type="entry name" value="Zn-dependent exopeptidases"/>
    <property type="match status" value="1"/>
</dbReference>
<evidence type="ECO:0000313" key="9">
    <source>
        <dbReference type="EMBL" id="OLU39616.1"/>
    </source>
</evidence>
<evidence type="ECO:0000256" key="2">
    <source>
        <dbReference type="ARBA" id="ARBA00022438"/>
    </source>
</evidence>
<feature type="binding site" evidence="8">
    <location>
        <position position="320"/>
    </location>
    <ligand>
        <name>Zn(2+)</name>
        <dbReference type="ChEBI" id="CHEBI:29105"/>
        <label>2</label>
    </ligand>
</feature>
<organism evidence="9 10">
    <name type="scientific">Ileibacterium valens</name>
    <dbReference type="NCBI Taxonomy" id="1862668"/>
    <lineage>
        <taxon>Bacteria</taxon>
        <taxon>Bacillati</taxon>
        <taxon>Bacillota</taxon>
        <taxon>Erysipelotrichia</taxon>
        <taxon>Erysipelotrichales</taxon>
        <taxon>Erysipelotrichaceae</taxon>
        <taxon>Ileibacterium</taxon>
    </lineage>
</organism>
<sequence>MQKDAVGLLEQLSNTFGVSAHEDEVCEMIRKSCSRFCDIKEDALRNLYLFPLDHSCSHQSDRFTVALDAHMDEVGFIVKSIHKNGIISCLPIGGWDLKNASGSDFEILNADNQLIPAIAITRPVHYGKNTDESNLLFIDAGCTSKEQVEKLNVACGDFVIPQSRFEFMAAPGIVKGKALDDRIGLCAELLLLRWLDQDGLSSHVIALASSQEEVGERGAIAAMSNIQANIAVCFEGCPADDTFESEDEVSTRLNGGPMVRVIDRSSITDHRLIRLIRQVALDYEIPLQIAARAGGGTNAAAFIQKGIPAIVIGIPVRYAHNMSGLASLDDLMNAIRLAYCFVARIIADQPSFLINPF</sequence>
<evidence type="ECO:0000256" key="3">
    <source>
        <dbReference type="ARBA" id="ARBA00022670"/>
    </source>
</evidence>